<evidence type="ECO:0000313" key="6">
    <source>
        <dbReference type="EMBL" id="VDC32666.1"/>
    </source>
</evidence>
<keyword evidence="3" id="KW-0804">Transcription</keyword>
<dbReference type="Pfam" id="PF00440">
    <property type="entry name" value="TetR_N"/>
    <property type="match status" value="1"/>
</dbReference>
<keyword evidence="7" id="KW-1185">Reference proteome</keyword>
<sequence length="199" mass="21360">MPLPPTTQQIERGAEILGLIRAAFARKGFDGASMNDLAREAGMSAGNFYRYFPSKTAIVEALVAQDIAEIRAKFQAVIDAPDRLAALRAGIAEHLDTMEVDDCRLMAEISAAALRQSDVASACAQMEETVAALLIEVFARVSGLDADECRARYGAHARYIVLVIRGFGQRSDLSPDPVLTGLILRGIDRVIDDIPVAGG</sequence>
<dbReference type="InterPro" id="IPR009057">
    <property type="entry name" value="Homeodomain-like_sf"/>
</dbReference>
<keyword evidence="2 4" id="KW-0238">DNA-binding</keyword>
<evidence type="ECO:0000256" key="1">
    <source>
        <dbReference type="ARBA" id="ARBA00023015"/>
    </source>
</evidence>
<dbReference type="AlphaFoldDB" id="A0A3P5XLU4"/>
<dbReference type="PROSITE" id="PS50977">
    <property type="entry name" value="HTH_TETR_2"/>
    <property type="match status" value="1"/>
</dbReference>
<evidence type="ECO:0000256" key="3">
    <source>
        <dbReference type="ARBA" id="ARBA00023163"/>
    </source>
</evidence>
<dbReference type="PANTHER" id="PTHR47506">
    <property type="entry name" value="TRANSCRIPTIONAL REGULATORY PROTEIN"/>
    <property type="match status" value="1"/>
</dbReference>
<evidence type="ECO:0000256" key="4">
    <source>
        <dbReference type="PROSITE-ProRule" id="PRU00335"/>
    </source>
</evidence>
<dbReference type="SUPFAM" id="SSF46689">
    <property type="entry name" value="Homeodomain-like"/>
    <property type="match status" value="1"/>
</dbReference>
<organism evidence="6 7">
    <name type="scientific">Pseudogemmobacter humi</name>
    <dbReference type="NCBI Taxonomy" id="2483812"/>
    <lineage>
        <taxon>Bacteria</taxon>
        <taxon>Pseudomonadati</taxon>
        <taxon>Pseudomonadota</taxon>
        <taxon>Alphaproteobacteria</taxon>
        <taxon>Rhodobacterales</taxon>
        <taxon>Paracoccaceae</taxon>
        <taxon>Pseudogemmobacter</taxon>
    </lineage>
</organism>
<reference evidence="6 7" key="1">
    <citation type="submission" date="2018-11" db="EMBL/GenBank/DDBJ databases">
        <authorList>
            <person name="Criscuolo A."/>
        </authorList>
    </citation>
    <scope>NUCLEOTIDE SEQUENCE [LARGE SCALE GENOMIC DNA]</scope>
    <source>
        <strain evidence="6">ACIP111625</strain>
    </source>
</reference>
<proteinExistence type="predicted"/>
<feature type="DNA-binding region" description="H-T-H motif" evidence="4">
    <location>
        <begin position="33"/>
        <end position="52"/>
    </location>
</feature>
<protein>
    <submittedName>
        <fullName evidence="6">Nucleoid occlusion factor SlmA</fullName>
    </submittedName>
</protein>
<evidence type="ECO:0000259" key="5">
    <source>
        <dbReference type="PROSITE" id="PS50977"/>
    </source>
</evidence>
<accession>A0A3P5XLU4</accession>
<dbReference type="PANTHER" id="PTHR47506:SF7">
    <property type="entry name" value="TRANSCRIPTIONAL REGULATORY PROTEIN"/>
    <property type="match status" value="1"/>
</dbReference>
<dbReference type="RefSeq" id="WP_199286454.1">
    <property type="nucleotide sequence ID" value="NZ_UXAW01000093.1"/>
</dbReference>
<dbReference type="EMBL" id="UXAW01000093">
    <property type="protein sequence ID" value="VDC32666.1"/>
    <property type="molecule type" value="Genomic_DNA"/>
</dbReference>
<dbReference type="InterPro" id="IPR001647">
    <property type="entry name" value="HTH_TetR"/>
</dbReference>
<dbReference type="Gene3D" id="1.10.357.10">
    <property type="entry name" value="Tetracycline Repressor, domain 2"/>
    <property type="match status" value="1"/>
</dbReference>
<evidence type="ECO:0000313" key="7">
    <source>
        <dbReference type="Proteomes" id="UP000277498"/>
    </source>
</evidence>
<evidence type="ECO:0000256" key="2">
    <source>
        <dbReference type="ARBA" id="ARBA00023125"/>
    </source>
</evidence>
<dbReference type="Proteomes" id="UP000277498">
    <property type="component" value="Unassembled WGS sequence"/>
</dbReference>
<dbReference type="GO" id="GO:0003677">
    <property type="term" value="F:DNA binding"/>
    <property type="evidence" value="ECO:0007669"/>
    <property type="project" value="UniProtKB-UniRule"/>
</dbReference>
<name>A0A3P5XLU4_9RHOB</name>
<gene>
    <name evidence="6" type="primary">slmA_3</name>
    <name evidence="6" type="ORF">XINFAN_03412</name>
</gene>
<feature type="domain" description="HTH tetR-type" evidence="5">
    <location>
        <begin position="10"/>
        <end position="70"/>
    </location>
</feature>
<keyword evidence="1" id="KW-0805">Transcription regulation</keyword>
<dbReference type="PRINTS" id="PR00455">
    <property type="entry name" value="HTHTETR"/>
</dbReference>